<dbReference type="EMBL" id="BAAABU010000042">
    <property type="protein sequence ID" value="GAA0264786.1"/>
    <property type="molecule type" value="Genomic_DNA"/>
</dbReference>
<evidence type="ECO:0000313" key="2">
    <source>
        <dbReference type="Proteomes" id="UP001500416"/>
    </source>
</evidence>
<protein>
    <submittedName>
        <fullName evidence="1">Uncharacterized protein</fullName>
    </submittedName>
</protein>
<accession>A0ABP3ELG6</accession>
<gene>
    <name evidence="1" type="ORF">GCM10010492_77200</name>
</gene>
<proteinExistence type="predicted"/>
<comment type="caution">
    <text evidence="1">The sequence shown here is derived from an EMBL/GenBank/DDBJ whole genome shotgun (WGS) entry which is preliminary data.</text>
</comment>
<organism evidence="1 2">
    <name type="scientific">Saccharothrix mutabilis subsp. mutabilis</name>
    <dbReference type="NCBI Taxonomy" id="66855"/>
    <lineage>
        <taxon>Bacteria</taxon>
        <taxon>Bacillati</taxon>
        <taxon>Actinomycetota</taxon>
        <taxon>Actinomycetes</taxon>
        <taxon>Pseudonocardiales</taxon>
        <taxon>Pseudonocardiaceae</taxon>
        <taxon>Saccharothrix</taxon>
    </lineage>
</organism>
<name>A0ABP3ELG6_9PSEU</name>
<sequence length="181" mass="20239">MITYKHVAFALLEAEMLSHEQVRAVLDKFAEYVDDHLDPYEVASALEDFGVAVTVHADDVDFLEESYAYILEQAAALTGGAVTVTDVRLREGEFVEGSRDDVLEFKVNGRPVSISAEHYSDDYLDHLAATEAVDELNPGDARTFRLVDFERDRNRGYETILTLATPEQAAVLEENLGLKLR</sequence>
<reference evidence="2" key="1">
    <citation type="journal article" date="2019" name="Int. J. Syst. Evol. Microbiol.">
        <title>The Global Catalogue of Microorganisms (GCM) 10K type strain sequencing project: providing services to taxonomists for standard genome sequencing and annotation.</title>
        <authorList>
            <consortium name="The Broad Institute Genomics Platform"/>
            <consortium name="The Broad Institute Genome Sequencing Center for Infectious Disease"/>
            <person name="Wu L."/>
            <person name="Ma J."/>
        </authorList>
    </citation>
    <scope>NUCLEOTIDE SEQUENCE [LARGE SCALE GENOMIC DNA]</scope>
    <source>
        <strain evidence="2">JCM 3380</strain>
    </source>
</reference>
<dbReference type="Proteomes" id="UP001500416">
    <property type="component" value="Unassembled WGS sequence"/>
</dbReference>
<keyword evidence="2" id="KW-1185">Reference proteome</keyword>
<dbReference type="RefSeq" id="WP_343940557.1">
    <property type="nucleotide sequence ID" value="NZ_BAAABU010000042.1"/>
</dbReference>
<evidence type="ECO:0000313" key="1">
    <source>
        <dbReference type="EMBL" id="GAA0264786.1"/>
    </source>
</evidence>